<dbReference type="RefSeq" id="WP_073059995.1">
    <property type="nucleotide sequence ID" value="NZ_FQUS01000004.1"/>
</dbReference>
<sequence>MRFTLLLFFVLLVGCGPQDDSRPSESERMDIEAEIDTTAVVSAGQEISGAAFQTLSRNLQQAVKEGGVKNALEFCNVRAMPLTDSLAAHYGIKLRRASHQPRNPVNRADSLEMETIKEYIRKIEQGGELKPVTYARGNTITYHAPIRIPGQLCLNCHGSPGTDIAQSDLKTIQELYPEDEATGFEMGELRGIWSIQFPPGHFDQQDE</sequence>
<evidence type="ECO:0000313" key="3">
    <source>
        <dbReference type="Proteomes" id="UP000184041"/>
    </source>
</evidence>
<accession>A0A1M4X6C8</accession>
<proteinExistence type="predicted"/>
<dbReference type="InterPro" id="IPR021796">
    <property type="entry name" value="Tll0287-like_dom"/>
</dbReference>
<dbReference type="EMBL" id="FQUS01000004">
    <property type="protein sequence ID" value="SHE88987.1"/>
    <property type="molecule type" value="Genomic_DNA"/>
</dbReference>
<gene>
    <name evidence="2" type="ORF">SAMN05443144_10434</name>
</gene>
<evidence type="ECO:0000313" key="2">
    <source>
        <dbReference type="EMBL" id="SHE88987.1"/>
    </source>
</evidence>
<dbReference type="Pfam" id="PF11845">
    <property type="entry name" value="Tll0287-like"/>
    <property type="match status" value="1"/>
</dbReference>
<evidence type="ECO:0000259" key="1">
    <source>
        <dbReference type="Pfam" id="PF11845"/>
    </source>
</evidence>
<feature type="domain" description="Tll0287-like" evidence="1">
    <location>
        <begin position="63"/>
        <end position="198"/>
    </location>
</feature>
<dbReference type="STRING" id="1194090.SAMN05443144_10434"/>
<dbReference type="Proteomes" id="UP000184041">
    <property type="component" value="Unassembled WGS sequence"/>
</dbReference>
<keyword evidence="3" id="KW-1185">Reference proteome</keyword>
<dbReference type="AlphaFoldDB" id="A0A1M4X6C8"/>
<protein>
    <recommendedName>
        <fullName evidence="1">Tll0287-like domain-containing protein</fullName>
    </recommendedName>
</protein>
<dbReference type="PROSITE" id="PS51257">
    <property type="entry name" value="PROKAR_LIPOPROTEIN"/>
    <property type="match status" value="1"/>
</dbReference>
<reference evidence="2 3" key="1">
    <citation type="submission" date="2016-11" db="EMBL/GenBank/DDBJ databases">
        <authorList>
            <person name="Jaros S."/>
            <person name="Januszkiewicz K."/>
            <person name="Wedrychowicz H."/>
        </authorList>
    </citation>
    <scope>NUCLEOTIDE SEQUENCE [LARGE SCALE GENOMIC DNA]</scope>
    <source>
        <strain evidence="2 3">DSM 21986</strain>
    </source>
</reference>
<name>A0A1M4X6C8_9BACT</name>
<organism evidence="2 3">
    <name type="scientific">Fodinibius roseus</name>
    <dbReference type="NCBI Taxonomy" id="1194090"/>
    <lineage>
        <taxon>Bacteria</taxon>
        <taxon>Pseudomonadati</taxon>
        <taxon>Balneolota</taxon>
        <taxon>Balneolia</taxon>
        <taxon>Balneolales</taxon>
        <taxon>Balneolaceae</taxon>
        <taxon>Fodinibius</taxon>
    </lineage>
</organism>
<dbReference type="OrthoDB" id="1494333at2"/>